<comment type="caution">
    <text evidence="1">The sequence shown here is derived from an EMBL/GenBank/DDBJ whole genome shotgun (WGS) entry which is preliminary data.</text>
</comment>
<reference evidence="2" key="1">
    <citation type="journal article" date="2019" name="Int. J. Syst. Evol. Microbiol.">
        <title>The Global Catalogue of Microorganisms (GCM) 10K type strain sequencing project: providing services to taxonomists for standard genome sequencing and annotation.</title>
        <authorList>
            <consortium name="The Broad Institute Genomics Platform"/>
            <consortium name="The Broad Institute Genome Sequencing Center for Infectious Disease"/>
            <person name="Wu L."/>
            <person name="Ma J."/>
        </authorList>
    </citation>
    <scope>NUCLEOTIDE SEQUENCE [LARGE SCALE GENOMIC DNA]</scope>
    <source>
        <strain evidence="2">DT43</strain>
    </source>
</reference>
<gene>
    <name evidence="1" type="ORF">ACFPQ3_01430</name>
</gene>
<proteinExistence type="predicted"/>
<evidence type="ECO:0000313" key="1">
    <source>
        <dbReference type="EMBL" id="MFC5630294.1"/>
    </source>
</evidence>
<accession>A0ABW0UDB4</accession>
<evidence type="ECO:0000313" key="2">
    <source>
        <dbReference type="Proteomes" id="UP001596110"/>
    </source>
</evidence>
<dbReference type="Proteomes" id="UP001596110">
    <property type="component" value="Unassembled WGS sequence"/>
</dbReference>
<keyword evidence="2" id="KW-1185">Reference proteome</keyword>
<name>A0ABW0UDB4_9STRE</name>
<protein>
    <submittedName>
        <fullName evidence="1">Uncharacterized protein</fullName>
    </submittedName>
</protein>
<dbReference type="EMBL" id="JBHSOJ010000009">
    <property type="protein sequence ID" value="MFC5630294.1"/>
    <property type="molecule type" value="Genomic_DNA"/>
</dbReference>
<sequence length="43" mass="4968">MKEQNTKKFVALSAWQLLVQLAMSITAKVVEHFIIELIQILIK</sequence>
<organism evidence="1 2">
    <name type="scientific">Streptococcus caledonicus</name>
    <dbReference type="NCBI Taxonomy" id="2614158"/>
    <lineage>
        <taxon>Bacteria</taxon>
        <taxon>Bacillati</taxon>
        <taxon>Bacillota</taxon>
        <taxon>Bacilli</taxon>
        <taxon>Lactobacillales</taxon>
        <taxon>Streptococcaceae</taxon>
        <taxon>Streptococcus</taxon>
    </lineage>
</organism>
<dbReference type="RefSeq" id="WP_269747759.1">
    <property type="nucleotide sequence ID" value="NZ_JBHSOJ010000009.1"/>
</dbReference>